<name>A0A9X1VQP6_9BURK</name>
<protein>
    <submittedName>
        <fullName evidence="2">Uncharacterized protein</fullName>
    </submittedName>
</protein>
<organism evidence="2 3">
    <name type="scientific">Variovorax terrae</name>
    <dbReference type="NCBI Taxonomy" id="2923278"/>
    <lineage>
        <taxon>Bacteria</taxon>
        <taxon>Pseudomonadati</taxon>
        <taxon>Pseudomonadota</taxon>
        <taxon>Betaproteobacteria</taxon>
        <taxon>Burkholderiales</taxon>
        <taxon>Comamonadaceae</taxon>
        <taxon>Variovorax</taxon>
    </lineage>
</organism>
<sequence>MRLAPSFLLSLLLFAAILWSVEAAAWPAAGDDEEAAHFAAVHQILAADAAQLDALEAGGGELEQPELTARQVARLNEPPVTNDDRTELFGVPARRTVGVLAVREPPQAPVAALADPWLRAALRPPSGALRLRA</sequence>
<accession>A0A9X1VQP6</accession>
<comment type="caution">
    <text evidence="2">The sequence shown here is derived from an EMBL/GenBank/DDBJ whole genome shotgun (WGS) entry which is preliminary data.</text>
</comment>
<feature type="signal peptide" evidence="1">
    <location>
        <begin position="1"/>
        <end position="25"/>
    </location>
</feature>
<dbReference type="RefSeq" id="WP_243302757.1">
    <property type="nucleotide sequence ID" value="NZ_JALGBI010000001.1"/>
</dbReference>
<keyword evidence="3" id="KW-1185">Reference proteome</keyword>
<proteinExistence type="predicted"/>
<evidence type="ECO:0000313" key="2">
    <source>
        <dbReference type="EMBL" id="MCJ0761634.1"/>
    </source>
</evidence>
<evidence type="ECO:0000313" key="3">
    <source>
        <dbReference type="Proteomes" id="UP001139447"/>
    </source>
</evidence>
<evidence type="ECO:0000256" key="1">
    <source>
        <dbReference type="SAM" id="SignalP"/>
    </source>
</evidence>
<dbReference type="EMBL" id="JALGBI010000001">
    <property type="protein sequence ID" value="MCJ0761634.1"/>
    <property type="molecule type" value="Genomic_DNA"/>
</dbReference>
<feature type="chain" id="PRO_5040891385" evidence="1">
    <location>
        <begin position="26"/>
        <end position="133"/>
    </location>
</feature>
<gene>
    <name evidence="2" type="ORF">MMF98_00245</name>
</gene>
<dbReference type="Proteomes" id="UP001139447">
    <property type="component" value="Unassembled WGS sequence"/>
</dbReference>
<keyword evidence="1" id="KW-0732">Signal</keyword>
<dbReference type="AlphaFoldDB" id="A0A9X1VQP6"/>
<reference evidence="2" key="1">
    <citation type="submission" date="2022-03" db="EMBL/GenBank/DDBJ databases">
        <authorList>
            <person name="Woo C.Y."/>
        </authorList>
    </citation>
    <scope>NUCLEOTIDE SEQUENCE</scope>
    <source>
        <strain evidence="2">CYS-02</strain>
    </source>
</reference>